<evidence type="ECO:0000256" key="5">
    <source>
        <dbReference type="ARBA" id="ARBA00022741"/>
    </source>
</evidence>
<evidence type="ECO:0000256" key="4">
    <source>
        <dbReference type="ARBA" id="ARBA00022679"/>
    </source>
</evidence>
<evidence type="ECO:0000256" key="6">
    <source>
        <dbReference type="ARBA" id="ARBA00022777"/>
    </source>
</evidence>
<dbReference type="EMBL" id="LT907975">
    <property type="protein sequence ID" value="SOB60591.1"/>
    <property type="molecule type" value="Genomic_DNA"/>
</dbReference>
<dbReference type="RefSeq" id="WP_097013290.1">
    <property type="nucleotide sequence ID" value="NZ_LT907975.1"/>
</dbReference>
<dbReference type="GO" id="GO:0005524">
    <property type="term" value="F:ATP binding"/>
    <property type="evidence" value="ECO:0007669"/>
    <property type="project" value="UniProtKB-UniRule"/>
</dbReference>
<comment type="function">
    <text evidence="9">Catalyzes the phosphorylation of the position 2 hydroxy group of 4-diphosphocytidyl-2C-methyl-D-erythritol.</text>
</comment>
<evidence type="ECO:0000256" key="8">
    <source>
        <dbReference type="ARBA" id="ARBA00032554"/>
    </source>
</evidence>
<dbReference type="KEGG" id="pprf:DPRO_3675"/>
<dbReference type="UniPathway" id="UPA00056">
    <property type="reaction ID" value="UER00094"/>
</dbReference>
<sequence length="294" mass="31915">MSIQEPISESILASPAKINIYLKVLGLRQDGYHELDTLFYPIHGLYDTIRIEPGHDEHMFMRCPENPDLESTSNLIYKAWKAFGEATGYQPGMFVTLNKNIPMGGGLGGGSSNGATILRWLNENAGTKALPHDELIQLAVGLGADVPFFLMDGPARAQGVGEKLEASDISLSGFTLLLAMPDLHVDTPWAFKAWDEKQESISIKESLTTPANLTKNSSPDSTLVVENDLESIVFSQHPELRSIKERLMQSGAMAASMSGSGATIFGLFRDRANAESAAAHLEKNGIEIFMTACS</sequence>
<organism evidence="12 13">
    <name type="scientific">Pseudodesulfovibrio profundus</name>
    <dbReference type="NCBI Taxonomy" id="57320"/>
    <lineage>
        <taxon>Bacteria</taxon>
        <taxon>Pseudomonadati</taxon>
        <taxon>Thermodesulfobacteriota</taxon>
        <taxon>Desulfovibrionia</taxon>
        <taxon>Desulfovibrionales</taxon>
        <taxon>Desulfovibrionaceae</taxon>
    </lineage>
</organism>
<evidence type="ECO:0000259" key="10">
    <source>
        <dbReference type="Pfam" id="PF00288"/>
    </source>
</evidence>
<accession>A0A2C8FDQ1</accession>
<dbReference type="NCBIfam" id="TIGR00154">
    <property type="entry name" value="ispE"/>
    <property type="match status" value="1"/>
</dbReference>
<reference evidence="13" key="1">
    <citation type="submission" date="2017-09" db="EMBL/GenBank/DDBJ databases">
        <authorList>
            <person name="Regsiter A."/>
            <person name="William W."/>
        </authorList>
    </citation>
    <scope>NUCLEOTIDE SEQUENCE [LARGE SCALE GENOMIC DNA]</scope>
    <source>
        <strain evidence="13">500-1</strain>
    </source>
</reference>
<dbReference type="HAMAP" id="MF_00061">
    <property type="entry name" value="IspE"/>
    <property type="match status" value="1"/>
</dbReference>
<evidence type="ECO:0000256" key="7">
    <source>
        <dbReference type="ARBA" id="ARBA00022840"/>
    </source>
</evidence>
<gene>
    <name evidence="9 12" type="primary">ispE</name>
    <name evidence="12" type="ORF">DPRO_3675</name>
</gene>
<evidence type="ECO:0000313" key="12">
    <source>
        <dbReference type="EMBL" id="SOB60591.1"/>
    </source>
</evidence>
<feature type="domain" description="GHMP kinase N-terminal" evidence="10">
    <location>
        <begin position="74"/>
        <end position="153"/>
    </location>
</feature>
<keyword evidence="7 9" id="KW-0067">ATP-binding</keyword>
<dbReference type="Pfam" id="PF00288">
    <property type="entry name" value="GHMP_kinases_N"/>
    <property type="match status" value="1"/>
</dbReference>
<evidence type="ECO:0000259" key="11">
    <source>
        <dbReference type="Pfam" id="PF08544"/>
    </source>
</evidence>
<dbReference type="Gene3D" id="3.30.70.890">
    <property type="entry name" value="GHMP kinase, C-terminal domain"/>
    <property type="match status" value="1"/>
</dbReference>
<dbReference type="AlphaFoldDB" id="A0A2C8FDQ1"/>
<feature type="active site" evidence="9">
    <location>
        <position position="17"/>
    </location>
</feature>
<dbReference type="InterPro" id="IPR013750">
    <property type="entry name" value="GHMP_kinase_C_dom"/>
</dbReference>
<dbReference type="GO" id="GO:0050515">
    <property type="term" value="F:4-(cytidine 5'-diphospho)-2-C-methyl-D-erythritol kinase activity"/>
    <property type="evidence" value="ECO:0007669"/>
    <property type="project" value="UniProtKB-UniRule"/>
</dbReference>
<comment type="similarity">
    <text evidence="1 9">Belongs to the GHMP kinase family. IspE subfamily.</text>
</comment>
<evidence type="ECO:0000256" key="1">
    <source>
        <dbReference type="ARBA" id="ARBA00009684"/>
    </source>
</evidence>
<dbReference type="EC" id="2.7.1.148" evidence="2 9"/>
<evidence type="ECO:0000256" key="2">
    <source>
        <dbReference type="ARBA" id="ARBA00012052"/>
    </source>
</evidence>
<proteinExistence type="inferred from homology"/>
<dbReference type="InterPro" id="IPR006204">
    <property type="entry name" value="GHMP_kinase_N_dom"/>
</dbReference>
<comment type="pathway">
    <text evidence="9">Isoprenoid biosynthesis; isopentenyl diphosphate biosynthesis via DXP pathway; isopentenyl diphosphate from 1-deoxy-D-xylulose 5-phosphate: step 3/6.</text>
</comment>
<keyword evidence="6 9" id="KW-0418">Kinase</keyword>
<dbReference type="InterPro" id="IPR004424">
    <property type="entry name" value="IspE"/>
</dbReference>
<dbReference type="PANTHER" id="PTHR43527">
    <property type="entry name" value="4-DIPHOSPHOCYTIDYL-2-C-METHYL-D-ERYTHRITOL KINASE, CHLOROPLASTIC"/>
    <property type="match status" value="1"/>
</dbReference>
<keyword evidence="9" id="KW-0414">Isoprene biosynthesis</keyword>
<feature type="active site" evidence="9">
    <location>
        <position position="145"/>
    </location>
</feature>
<keyword evidence="4 9" id="KW-0808">Transferase</keyword>
<dbReference type="InterPro" id="IPR014721">
    <property type="entry name" value="Ribsml_uS5_D2-typ_fold_subgr"/>
</dbReference>
<feature type="domain" description="GHMP kinase C-terminal" evidence="11">
    <location>
        <begin position="229"/>
        <end position="285"/>
    </location>
</feature>
<evidence type="ECO:0000256" key="9">
    <source>
        <dbReference type="HAMAP-Rule" id="MF_00061"/>
    </source>
</evidence>
<comment type="catalytic activity">
    <reaction evidence="9">
        <text>4-CDP-2-C-methyl-D-erythritol + ATP = 4-CDP-2-C-methyl-D-erythritol 2-phosphate + ADP + H(+)</text>
        <dbReference type="Rhea" id="RHEA:18437"/>
        <dbReference type="ChEBI" id="CHEBI:15378"/>
        <dbReference type="ChEBI" id="CHEBI:30616"/>
        <dbReference type="ChEBI" id="CHEBI:57823"/>
        <dbReference type="ChEBI" id="CHEBI:57919"/>
        <dbReference type="ChEBI" id="CHEBI:456216"/>
        <dbReference type="EC" id="2.7.1.148"/>
    </reaction>
</comment>
<dbReference type="PANTHER" id="PTHR43527:SF2">
    <property type="entry name" value="4-DIPHOSPHOCYTIDYL-2-C-METHYL-D-ERYTHRITOL KINASE, CHLOROPLASTIC"/>
    <property type="match status" value="1"/>
</dbReference>
<dbReference type="SUPFAM" id="SSF55060">
    <property type="entry name" value="GHMP Kinase, C-terminal domain"/>
    <property type="match status" value="1"/>
</dbReference>
<dbReference type="InterPro" id="IPR036554">
    <property type="entry name" value="GHMP_kinase_C_sf"/>
</dbReference>
<dbReference type="Gene3D" id="3.30.230.10">
    <property type="match status" value="1"/>
</dbReference>
<dbReference type="Pfam" id="PF08544">
    <property type="entry name" value="GHMP_kinases_C"/>
    <property type="match status" value="1"/>
</dbReference>
<dbReference type="GO" id="GO:0016114">
    <property type="term" value="P:terpenoid biosynthetic process"/>
    <property type="evidence" value="ECO:0007669"/>
    <property type="project" value="UniProtKB-UniRule"/>
</dbReference>
<dbReference type="GO" id="GO:0019288">
    <property type="term" value="P:isopentenyl diphosphate biosynthetic process, methylerythritol 4-phosphate pathway"/>
    <property type="evidence" value="ECO:0007669"/>
    <property type="project" value="UniProtKB-UniRule"/>
</dbReference>
<dbReference type="Proteomes" id="UP000219215">
    <property type="component" value="Chromosome DPRO"/>
</dbReference>
<keyword evidence="13" id="KW-1185">Reference proteome</keyword>
<dbReference type="OrthoDB" id="9809438at2"/>
<dbReference type="PIRSF" id="PIRSF010376">
    <property type="entry name" value="IspE"/>
    <property type="match status" value="1"/>
</dbReference>
<dbReference type="SUPFAM" id="SSF54211">
    <property type="entry name" value="Ribosomal protein S5 domain 2-like"/>
    <property type="match status" value="1"/>
</dbReference>
<feature type="binding site" evidence="9">
    <location>
        <begin position="102"/>
        <end position="112"/>
    </location>
    <ligand>
        <name>ATP</name>
        <dbReference type="ChEBI" id="CHEBI:30616"/>
    </ligand>
</feature>
<evidence type="ECO:0000313" key="13">
    <source>
        <dbReference type="Proteomes" id="UP000219215"/>
    </source>
</evidence>
<evidence type="ECO:0000256" key="3">
    <source>
        <dbReference type="ARBA" id="ARBA00017473"/>
    </source>
</evidence>
<name>A0A2C8FDQ1_9BACT</name>
<protein>
    <recommendedName>
        <fullName evidence="3 9">4-diphosphocytidyl-2-C-methyl-D-erythritol kinase</fullName>
        <shortName evidence="9">CMK</shortName>
        <ecNumber evidence="2 9">2.7.1.148</ecNumber>
    </recommendedName>
    <alternativeName>
        <fullName evidence="8 9">4-(cytidine-5'-diphospho)-2-C-methyl-D-erythritol kinase</fullName>
    </alternativeName>
</protein>
<dbReference type="InterPro" id="IPR020568">
    <property type="entry name" value="Ribosomal_Su5_D2-typ_SF"/>
</dbReference>
<keyword evidence="5 9" id="KW-0547">Nucleotide-binding</keyword>